<proteinExistence type="predicted"/>
<gene>
    <name evidence="1" type="ORF">AAFF_G00396510</name>
</gene>
<evidence type="ECO:0000313" key="2">
    <source>
        <dbReference type="Proteomes" id="UP001221898"/>
    </source>
</evidence>
<dbReference type="EMBL" id="JAINUG010000076">
    <property type="protein sequence ID" value="KAJ8400527.1"/>
    <property type="molecule type" value="Genomic_DNA"/>
</dbReference>
<dbReference type="Proteomes" id="UP001221898">
    <property type="component" value="Unassembled WGS sequence"/>
</dbReference>
<keyword evidence="2" id="KW-1185">Reference proteome</keyword>
<dbReference type="AlphaFoldDB" id="A0AAD7WKS3"/>
<protein>
    <submittedName>
        <fullName evidence="1">Uncharacterized protein</fullName>
    </submittedName>
</protein>
<comment type="caution">
    <text evidence="1">The sequence shown here is derived from an EMBL/GenBank/DDBJ whole genome shotgun (WGS) entry which is preliminary data.</text>
</comment>
<accession>A0AAD7WKS3</accession>
<sequence>MLGFRALFKGREGCCNYRTVKARAVRSVHSCVRQLLHVPVSGNPPAAEGGRQEAGEKRAAGRRLRKCRVSAGPTTAASLHQSRCRCAFLFPFSEAPGQLEQPHSRLQCSAASNESVCALFPLFQRLQRDKVVDAQKRIGTHCFGLVTWSDHAVCGRAAVEVPQPRLHSCLLTVCLRA</sequence>
<evidence type="ECO:0000313" key="1">
    <source>
        <dbReference type="EMBL" id="KAJ8400527.1"/>
    </source>
</evidence>
<name>A0AAD7WKS3_9TELE</name>
<organism evidence="1 2">
    <name type="scientific">Aldrovandia affinis</name>
    <dbReference type="NCBI Taxonomy" id="143900"/>
    <lineage>
        <taxon>Eukaryota</taxon>
        <taxon>Metazoa</taxon>
        <taxon>Chordata</taxon>
        <taxon>Craniata</taxon>
        <taxon>Vertebrata</taxon>
        <taxon>Euteleostomi</taxon>
        <taxon>Actinopterygii</taxon>
        <taxon>Neopterygii</taxon>
        <taxon>Teleostei</taxon>
        <taxon>Notacanthiformes</taxon>
        <taxon>Halosauridae</taxon>
        <taxon>Aldrovandia</taxon>
    </lineage>
</organism>
<reference evidence="1" key="1">
    <citation type="journal article" date="2023" name="Science">
        <title>Genome structures resolve the early diversification of teleost fishes.</title>
        <authorList>
            <person name="Parey E."/>
            <person name="Louis A."/>
            <person name="Montfort J."/>
            <person name="Bouchez O."/>
            <person name="Roques C."/>
            <person name="Iampietro C."/>
            <person name="Lluch J."/>
            <person name="Castinel A."/>
            <person name="Donnadieu C."/>
            <person name="Desvignes T."/>
            <person name="Floi Bucao C."/>
            <person name="Jouanno E."/>
            <person name="Wen M."/>
            <person name="Mejri S."/>
            <person name="Dirks R."/>
            <person name="Jansen H."/>
            <person name="Henkel C."/>
            <person name="Chen W.J."/>
            <person name="Zahm M."/>
            <person name="Cabau C."/>
            <person name="Klopp C."/>
            <person name="Thompson A.W."/>
            <person name="Robinson-Rechavi M."/>
            <person name="Braasch I."/>
            <person name="Lecointre G."/>
            <person name="Bobe J."/>
            <person name="Postlethwait J.H."/>
            <person name="Berthelot C."/>
            <person name="Roest Crollius H."/>
            <person name="Guiguen Y."/>
        </authorList>
    </citation>
    <scope>NUCLEOTIDE SEQUENCE</scope>
    <source>
        <strain evidence="1">NC1722</strain>
    </source>
</reference>